<feature type="domain" description="Transglutaminase-like" evidence="1">
    <location>
        <begin position="157"/>
        <end position="221"/>
    </location>
</feature>
<gene>
    <name evidence="2" type="ORF">RRU01S_03_01630</name>
</gene>
<accession>A0A081CQP8</accession>
<comment type="caution">
    <text evidence="2">The sequence shown here is derived from an EMBL/GenBank/DDBJ whole genome shotgun (WGS) entry which is preliminary data.</text>
</comment>
<dbReference type="InterPro" id="IPR002931">
    <property type="entry name" value="Transglutaminase-like"/>
</dbReference>
<dbReference type="Pfam" id="PF01841">
    <property type="entry name" value="Transglut_core"/>
    <property type="match status" value="1"/>
</dbReference>
<dbReference type="PANTHER" id="PTHR33490">
    <property type="entry name" value="BLR5614 PROTEIN-RELATED"/>
    <property type="match status" value="1"/>
</dbReference>
<dbReference type="SMART" id="SM00460">
    <property type="entry name" value="TGc"/>
    <property type="match status" value="1"/>
</dbReference>
<dbReference type="RefSeq" id="WP_045228583.1">
    <property type="nucleotide sequence ID" value="NZ_BBJU01000003.1"/>
</dbReference>
<dbReference type="EMBL" id="BBJU01000003">
    <property type="protein sequence ID" value="GAK68994.1"/>
    <property type="molecule type" value="Genomic_DNA"/>
</dbReference>
<protein>
    <recommendedName>
        <fullName evidence="1">Transglutaminase-like domain-containing protein</fullName>
    </recommendedName>
</protein>
<dbReference type="eggNOG" id="COG1305">
    <property type="taxonomic scope" value="Bacteria"/>
</dbReference>
<evidence type="ECO:0000259" key="1">
    <source>
        <dbReference type="SMART" id="SM00460"/>
    </source>
</evidence>
<evidence type="ECO:0000313" key="2">
    <source>
        <dbReference type="EMBL" id="GAK68994.1"/>
    </source>
</evidence>
<evidence type="ECO:0000313" key="3">
    <source>
        <dbReference type="Proteomes" id="UP000028701"/>
    </source>
</evidence>
<sequence>MRLNINHTTEYLYDEPVPYSLQRLRLTPADGPTQTVIDWDVTVDGAKLEVRYDDHFGNRVELVETEGPRSAVKVVARGEVETIDKAGVFGAHTGNAPLWLFMRETPLTKPGKLIRDLARQATGDTPLERLHELMALVHLEVEYVTGSTGTATTAEQALEAGKGVCQDHSHILISAARQMGMPARYISGYLMMEDVAEQVATHAWAEVHVPVLGWVGFDAANKVCPDERYVRIASGLCYRDCAPVSGMRVGLSGESLTVSVTVQEAQSQSQSQS</sequence>
<reference evidence="2 3" key="1">
    <citation type="submission" date="2014-08" db="EMBL/GenBank/DDBJ databases">
        <title>Whole genome shotgun sequence of Rhizobium rubi NBRC 13261.</title>
        <authorList>
            <person name="Katano-Makiyama Y."/>
            <person name="Hosoyama A."/>
            <person name="Hashimoto M."/>
            <person name="Hosoyama Y."/>
            <person name="Noguchi M."/>
            <person name="Tsuchikane K."/>
            <person name="Uohara A."/>
            <person name="Ohji S."/>
            <person name="Ichikawa N."/>
            <person name="Kimura A."/>
            <person name="Yamazoe A."/>
            <person name="Fujita N."/>
        </authorList>
    </citation>
    <scope>NUCLEOTIDE SEQUENCE [LARGE SCALE GENOMIC DNA]</scope>
    <source>
        <strain evidence="2 3">NBRC 13261</strain>
    </source>
</reference>
<dbReference type="Pfam" id="PF08379">
    <property type="entry name" value="Bact_transglu_N"/>
    <property type="match status" value="1"/>
</dbReference>
<dbReference type="PANTHER" id="PTHR33490:SF6">
    <property type="entry name" value="SLL1049 PROTEIN"/>
    <property type="match status" value="1"/>
</dbReference>
<dbReference type="SUPFAM" id="SSF54001">
    <property type="entry name" value="Cysteine proteinases"/>
    <property type="match status" value="1"/>
</dbReference>
<dbReference type="AlphaFoldDB" id="A0A081CQP8"/>
<dbReference type="InterPro" id="IPR013589">
    <property type="entry name" value="Bac_transglu_N"/>
</dbReference>
<proteinExistence type="predicted"/>
<dbReference type="OrthoDB" id="9804023at2"/>
<dbReference type="Gene3D" id="3.10.620.30">
    <property type="match status" value="1"/>
</dbReference>
<organism evidence="2 3">
    <name type="scientific">Agrobacterium rubi TR3 = NBRC 13261</name>
    <dbReference type="NCBI Taxonomy" id="1368415"/>
    <lineage>
        <taxon>Bacteria</taxon>
        <taxon>Pseudomonadati</taxon>
        <taxon>Pseudomonadota</taxon>
        <taxon>Alphaproteobacteria</taxon>
        <taxon>Hyphomicrobiales</taxon>
        <taxon>Rhizobiaceae</taxon>
        <taxon>Rhizobium/Agrobacterium group</taxon>
        <taxon>Agrobacterium</taxon>
    </lineage>
</organism>
<name>A0A081CQP8_9HYPH</name>
<dbReference type="InterPro" id="IPR038765">
    <property type="entry name" value="Papain-like_cys_pep_sf"/>
</dbReference>
<dbReference type="Proteomes" id="UP000028701">
    <property type="component" value="Unassembled WGS sequence"/>
</dbReference>